<proteinExistence type="predicted"/>
<dbReference type="InterPro" id="IPR053325">
    <property type="entry name" value="H3-Acetyl_Activator"/>
</dbReference>
<dbReference type="Proteomes" id="UP001479436">
    <property type="component" value="Unassembled WGS sequence"/>
</dbReference>
<accession>A0ABR2WG55</accession>
<protein>
    <submittedName>
        <fullName evidence="1">Uncharacterized protein</fullName>
    </submittedName>
</protein>
<dbReference type="PANTHER" id="PTHR35706">
    <property type="entry name" value="F14O23.11 PROTEIN"/>
    <property type="match status" value="1"/>
</dbReference>
<dbReference type="PANTHER" id="PTHR35706:SF1">
    <property type="entry name" value="EMBRYOGENESIS-LIKE PROTEIN"/>
    <property type="match status" value="1"/>
</dbReference>
<sequence>MNNLQRVFTFGLLKRSLYASRNSISIQRYYSSQINVQSEIDKITELFFEARDELEYATESKGSVYYNDEKAAAQAAVTDCLDAFDSLIERLDDTQKSDVQRKIGLKILELRSQLDALTHEELHD</sequence>
<name>A0ABR2WG55_9FUNG</name>
<evidence type="ECO:0000313" key="1">
    <source>
        <dbReference type="EMBL" id="KAK9760482.1"/>
    </source>
</evidence>
<gene>
    <name evidence="1" type="ORF">K7432_015436</name>
</gene>
<organism evidence="1 2">
    <name type="scientific">Basidiobolus ranarum</name>
    <dbReference type="NCBI Taxonomy" id="34480"/>
    <lineage>
        <taxon>Eukaryota</taxon>
        <taxon>Fungi</taxon>
        <taxon>Fungi incertae sedis</taxon>
        <taxon>Zoopagomycota</taxon>
        <taxon>Entomophthoromycotina</taxon>
        <taxon>Basidiobolomycetes</taxon>
        <taxon>Basidiobolales</taxon>
        <taxon>Basidiobolaceae</taxon>
        <taxon>Basidiobolus</taxon>
    </lineage>
</organism>
<dbReference type="EMBL" id="JASJQH010002093">
    <property type="protein sequence ID" value="KAK9760482.1"/>
    <property type="molecule type" value="Genomic_DNA"/>
</dbReference>
<comment type="caution">
    <text evidence="1">The sequence shown here is derived from an EMBL/GenBank/DDBJ whole genome shotgun (WGS) entry which is preliminary data.</text>
</comment>
<keyword evidence="2" id="KW-1185">Reference proteome</keyword>
<reference evidence="1 2" key="1">
    <citation type="submission" date="2023-04" db="EMBL/GenBank/DDBJ databases">
        <title>Genome of Basidiobolus ranarum AG-B5.</title>
        <authorList>
            <person name="Stajich J.E."/>
            <person name="Carter-House D."/>
            <person name="Gryganskyi A."/>
        </authorList>
    </citation>
    <scope>NUCLEOTIDE SEQUENCE [LARGE SCALE GENOMIC DNA]</scope>
    <source>
        <strain evidence="1 2">AG-B5</strain>
    </source>
</reference>
<evidence type="ECO:0000313" key="2">
    <source>
        <dbReference type="Proteomes" id="UP001479436"/>
    </source>
</evidence>